<comment type="similarity">
    <text evidence="1">Belongs to the RelE toxin family.</text>
</comment>
<comment type="caution">
    <text evidence="3">The sequence shown here is derived from an EMBL/GenBank/DDBJ whole genome shotgun (WGS) entry which is preliminary data.</text>
</comment>
<evidence type="ECO:0000313" key="4">
    <source>
        <dbReference type="Proteomes" id="UP000776164"/>
    </source>
</evidence>
<organism evidence="3 4">
    <name type="scientific">Subtercola frigoramans</name>
    <dbReference type="NCBI Taxonomy" id="120298"/>
    <lineage>
        <taxon>Bacteria</taxon>
        <taxon>Bacillati</taxon>
        <taxon>Actinomycetota</taxon>
        <taxon>Actinomycetes</taxon>
        <taxon>Micrococcales</taxon>
        <taxon>Microbacteriaceae</taxon>
        <taxon>Subtercola</taxon>
    </lineage>
</organism>
<dbReference type="Gene3D" id="3.30.2310.20">
    <property type="entry name" value="RelE-like"/>
    <property type="match status" value="1"/>
</dbReference>
<evidence type="ECO:0000256" key="1">
    <source>
        <dbReference type="ARBA" id="ARBA00006226"/>
    </source>
</evidence>
<dbReference type="Proteomes" id="UP000776164">
    <property type="component" value="Unassembled WGS sequence"/>
</dbReference>
<accession>A0ABS2L6C3</accession>
<dbReference type="Pfam" id="PF05016">
    <property type="entry name" value="ParE_toxin"/>
    <property type="match status" value="1"/>
</dbReference>
<keyword evidence="4" id="KW-1185">Reference proteome</keyword>
<dbReference type="RefSeq" id="WP_205109527.1">
    <property type="nucleotide sequence ID" value="NZ_BAAAHT010000002.1"/>
</dbReference>
<protein>
    <submittedName>
        <fullName evidence="3">mRNA interferase RelE/StbE</fullName>
    </submittedName>
</protein>
<dbReference type="SUPFAM" id="SSF143011">
    <property type="entry name" value="RelE-like"/>
    <property type="match status" value="1"/>
</dbReference>
<evidence type="ECO:0000256" key="2">
    <source>
        <dbReference type="ARBA" id="ARBA00022649"/>
    </source>
</evidence>
<dbReference type="InterPro" id="IPR007712">
    <property type="entry name" value="RelE/ParE_toxin"/>
</dbReference>
<sequence length="86" mass="10026">MREYDIEFRPTAAKALAKLERDVQLRLRGVLALLRTDPRPPSSRKLQGRDAYRVRSGDYRLIYTIVDEALVVVVVTVGHRRDVYER</sequence>
<keyword evidence="2" id="KW-1277">Toxin-antitoxin system</keyword>
<dbReference type="EMBL" id="JAFBBU010000001">
    <property type="protein sequence ID" value="MBM7472633.1"/>
    <property type="molecule type" value="Genomic_DNA"/>
</dbReference>
<gene>
    <name evidence="3" type="ORF">JOE66_002267</name>
</gene>
<proteinExistence type="inferred from homology"/>
<reference evidence="3 4" key="1">
    <citation type="submission" date="2021-01" db="EMBL/GenBank/DDBJ databases">
        <title>Sequencing the genomes of 1000 actinobacteria strains.</title>
        <authorList>
            <person name="Klenk H.-P."/>
        </authorList>
    </citation>
    <scope>NUCLEOTIDE SEQUENCE [LARGE SCALE GENOMIC DNA]</scope>
    <source>
        <strain evidence="3 4">DSM 13057</strain>
    </source>
</reference>
<dbReference type="PANTHER" id="PTHR35601:SF1">
    <property type="entry name" value="TOXIN RELE"/>
    <property type="match status" value="1"/>
</dbReference>
<evidence type="ECO:0000313" key="3">
    <source>
        <dbReference type="EMBL" id="MBM7472633.1"/>
    </source>
</evidence>
<dbReference type="PANTHER" id="PTHR35601">
    <property type="entry name" value="TOXIN RELE"/>
    <property type="match status" value="1"/>
</dbReference>
<dbReference type="InterPro" id="IPR035093">
    <property type="entry name" value="RelE/ParE_toxin_dom_sf"/>
</dbReference>
<name>A0ABS2L6C3_9MICO</name>